<dbReference type="PANTHER" id="PTHR22734">
    <property type="entry name" value="U3 SMALL NUCLEOLAR RIBONUCLEOPROTEIN PROTEIN IMP4"/>
    <property type="match status" value="1"/>
</dbReference>
<dbReference type="GO" id="GO:0005730">
    <property type="term" value="C:nucleolus"/>
    <property type="evidence" value="ECO:0007669"/>
    <property type="project" value="TreeGrafter"/>
</dbReference>
<dbReference type="PANTHER" id="PTHR22734:SF3">
    <property type="entry name" value="RIBOSOME PRODUCTION FACTOR 1"/>
    <property type="match status" value="1"/>
</dbReference>
<sequence>MPPSRPSDIKNKMKREEQHHKTKKDKAKQKLERRLAQAEDEENDPSKRAARVAANVPRTLENTREFDPSIHSTGGPSTSTGESSLDAEAVYDLANDPFAGYFNPLPSDPNDPNSPPLPPKILITTGPKACKDTYEFCDELVGVFPGSEFIRRKRGKGFELGKIAGWCAKRGYSDLMVVNEDHKTPNAITLIHLPNGPTAYFKLTSIQLSQAITGHARPTPHTPELILNNFATRLGHHVGRMFQSLFPHVPEFEGRQAVTLHVQRDFIFFRRHRYMFKNTERTALQEIGPRFTLKLRWLKKGTPAVGTAGAVAKKLMTAAEEDEEEAKKKVEGGEQRDVDVKGQEEFEWMWKPELETSRRKFFL</sequence>
<gene>
    <name evidence="3" type="ORF">SPAR05813</name>
</gene>
<evidence type="ECO:0000259" key="2">
    <source>
        <dbReference type="PROSITE" id="PS50833"/>
    </source>
</evidence>
<dbReference type="Pfam" id="PF04427">
    <property type="entry name" value="Brix"/>
    <property type="match status" value="1"/>
</dbReference>
<proteinExistence type="predicted"/>
<accession>A0A2D0XHQ1</accession>
<dbReference type="GO" id="GO:0030687">
    <property type="term" value="C:preribosome, large subunit precursor"/>
    <property type="evidence" value="ECO:0007669"/>
    <property type="project" value="TreeGrafter"/>
</dbReference>
<dbReference type="InterPro" id="IPR007109">
    <property type="entry name" value="Brix"/>
</dbReference>
<dbReference type="GO" id="GO:0042134">
    <property type="term" value="F:rRNA primary transcript binding"/>
    <property type="evidence" value="ECO:0007669"/>
    <property type="project" value="InterPro"/>
</dbReference>
<reference evidence="3" key="1">
    <citation type="submission" date="2016-10" db="EMBL/GenBank/DDBJ databases">
        <title>Phylogenomic data for the living fossil Bartheletia paradoxa suggests that the early evolutionary history of major basidiomycete lineages might not be bifurcate.</title>
        <authorList>
            <person name="Mishra B."/>
            <person name="Choi Y.-J."/>
            <person name="Bauer R."/>
            <person name="Thines M."/>
        </authorList>
    </citation>
    <scope>NUCLEOTIDE SEQUENCE</scope>
</reference>
<dbReference type="InterPro" id="IPR044281">
    <property type="entry name" value="IMP4/RPF1"/>
</dbReference>
<dbReference type="GO" id="GO:0000470">
    <property type="term" value="P:maturation of LSU-rRNA"/>
    <property type="evidence" value="ECO:0007669"/>
    <property type="project" value="TreeGrafter"/>
</dbReference>
<evidence type="ECO:0000313" key="3">
    <source>
        <dbReference type="EMBL" id="ASF90190.1"/>
    </source>
</evidence>
<dbReference type="PROSITE" id="PS50833">
    <property type="entry name" value="BRIX"/>
    <property type="match status" value="1"/>
</dbReference>
<dbReference type="AlphaFoldDB" id="A0A2D0XHQ1"/>
<evidence type="ECO:0000256" key="1">
    <source>
        <dbReference type="SAM" id="MobiDB-lite"/>
    </source>
</evidence>
<dbReference type="Gene3D" id="3.40.50.10480">
    <property type="entry name" value="Probable brix-domain ribosomal biogenesis protein"/>
    <property type="match status" value="1"/>
</dbReference>
<organism evidence="3">
    <name type="scientific">Bartheletia paradoxa</name>
    <dbReference type="NCBI Taxonomy" id="669517"/>
    <lineage>
        <taxon>Eukaryota</taxon>
        <taxon>Fungi</taxon>
        <taxon>Dikarya</taxon>
        <taxon>Basidiomycota</taxon>
        <taxon>Agaricomycotina</taxon>
        <taxon>Bartheletiomycetes</taxon>
        <taxon>Bartheletiales</taxon>
        <taxon>Bartheletiaceae</taxon>
        <taxon>Bartheletia</taxon>
    </lineage>
</organism>
<feature type="compositionally biased region" description="Low complexity" evidence="1">
    <location>
        <begin position="72"/>
        <end position="83"/>
    </location>
</feature>
<dbReference type="EMBL" id="KY000239">
    <property type="protein sequence ID" value="ASF90190.1"/>
    <property type="molecule type" value="Genomic_DNA"/>
</dbReference>
<dbReference type="GO" id="GO:0000460">
    <property type="term" value="P:maturation of 5.8S rRNA"/>
    <property type="evidence" value="ECO:0007669"/>
    <property type="project" value="TreeGrafter"/>
</dbReference>
<protein>
    <recommendedName>
        <fullName evidence="2">Brix domain-containing protein</fullName>
    </recommendedName>
</protein>
<dbReference type="SMART" id="SM00879">
    <property type="entry name" value="Brix"/>
    <property type="match status" value="1"/>
</dbReference>
<name>A0A2D0XHQ1_9BASI</name>
<feature type="region of interest" description="Disordered" evidence="1">
    <location>
        <begin position="1"/>
        <end position="83"/>
    </location>
</feature>
<dbReference type="FunFam" id="3.40.50.10480:FF:000002">
    <property type="entry name" value="Ribosome production factor 1"/>
    <property type="match status" value="1"/>
</dbReference>
<feature type="compositionally biased region" description="Basic and acidic residues" evidence="1">
    <location>
        <begin position="7"/>
        <end position="19"/>
    </location>
</feature>
<feature type="domain" description="Brix" evidence="2">
    <location>
        <begin position="119"/>
        <end position="304"/>
    </location>
</feature>
<dbReference type="SUPFAM" id="SSF52954">
    <property type="entry name" value="Class II aaRS ABD-related"/>
    <property type="match status" value="1"/>
</dbReference>
<feature type="compositionally biased region" description="Basic and acidic residues" evidence="1">
    <location>
        <begin position="28"/>
        <end position="37"/>
    </location>
</feature>